<keyword evidence="1" id="KW-1133">Transmembrane helix</keyword>
<keyword evidence="1" id="KW-0472">Membrane</keyword>
<dbReference type="OrthoDB" id="9826409at2"/>
<feature type="transmembrane region" description="Helical" evidence="1">
    <location>
        <begin position="177"/>
        <end position="195"/>
    </location>
</feature>
<dbReference type="EMBL" id="CP025791">
    <property type="protein sequence ID" value="AUP77465.1"/>
    <property type="molecule type" value="Genomic_DNA"/>
</dbReference>
<name>A0A2K9PKA4_9FLAO</name>
<feature type="transmembrane region" description="Helical" evidence="1">
    <location>
        <begin position="49"/>
        <end position="68"/>
    </location>
</feature>
<feature type="transmembrane region" description="Helical" evidence="1">
    <location>
        <begin position="246"/>
        <end position="265"/>
    </location>
</feature>
<feature type="transmembrane region" description="Helical" evidence="1">
    <location>
        <begin position="207"/>
        <end position="226"/>
    </location>
</feature>
<feature type="transmembrane region" description="Helical" evidence="1">
    <location>
        <begin position="105"/>
        <end position="122"/>
    </location>
</feature>
<keyword evidence="3" id="KW-1185">Reference proteome</keyword>
<evidence type="ECO:0000256" key="1">
    <source>
        <dbReference type="SAM" id="Phobius"/>
    </source>
</evidence>
<accession>A0A2K9PKA4</accession>
<evidence type="ECO:0000313" key="3">
    <source>
        <dbReference type="Proteomes" id="UP000235826"/>
    </source>
</evidence>
<reference evidence="2 3" key="1">
    <citation type="submission" date="2018-01" db="EMBL/GenBank/DDBJ databases">
        <title>Complete genome sequence of Flavivirga eckloniae ECD14 isolated from seaweed Ecklonia cava.</title>
        <authorList>
            <person name="Lee J.H."/>
            <person name="Baik K.S."/>
            <person name="Seong C.N."/>
        </authorList>
    </citation>
    <scope>NUCLEOTIDE SEQUENCE [LARGE SCALE GENOMIC DNA]</scope>
    <source>
        <strain evidence="2 3">ECD14</strain>
    </source>
</reference>
<keyword evidence="1" id="KW-0812">Transmembrane</keyword>
<dbReference type="RefSeq" id="WP_102754125.1">
    <property type="nucleotide sequence ID" value="NZ_CP025791.1"/>
</dbReference>
<dbReference type="Proteomes" id="UP000235826">
    <property type="component" value="Chromosome"/>
</dbReference>
<evidence type="ECO:0000313" key="2">
    <source>
        <dbReference type="EMBL" id="AUP77465.1"/>
    </source>
</evidence>
<feature type="transmembrane region" description="Helical" evidence="1">
    <location>
        <begin position="308"/>
        <end position="333"/>
    </location>
</feature>
<dbReference type="AlphaFoldDB" id="A0A2K9PKA4"/>
<dbReference type="KEGG" id="fek:C1H87_01500"/>
<feature type="transmembrane region" description="Helical" evidence="1">
    <location>
        <begin position="12"/>
        <end position="29"/>
    </location>
</feature>
<protein>
    <submittedName>
        <fullName evidence="2">Uncharacterized protein</fullName>
    </submittedName>
</protein>
<proteinExistence type="predicted"/>
<sequence length="367" mass="41928">MQRIIKFLKQNDEILGIVVGIITSLAVISKTIDKTSFENLNINLLTDSINIGILLLALALTKGTPLFVSKEETKKICSDFNLSTESFNSKIVRTNSLINQLSSSIRWFAIILLGFYCLQFFMDFSLMDKYDDFENSLKNNKSILELLKFTSDGLQSTSNLNAAKFLGIEILTNSSNLFSATFLFTSFLVLFSVTLENDNKTWHIKNQIPISIAIAITVINIVFFIVGVDYFNLKETSTSIRLLGGIYNGIAMALLFSRFISMEYYFQNSKRNLERSFYYYGITIGLPLYVVVQPLYALFNAVDLEAAAIFKSIVFLICFWGKLVFLFFIYTMLNKKWIHSYILLNLIENENLEKLSLELNDVEKLDK</sequence>
<organism evidence="2 3">
    <name type="scientific">Flavivirga eckloniae</name>
    <dbReference type="NCBI Taxonomy" id="1803846"/>
    <lineage>
        <taxon>Bacteria</taxon>
        <taxon>Pseudomonadati</taxon>
        <taxon>Bacteroidota</taxon>
        <taxon>Flavobacteriia</taxon>
        <taxon>Flavobacteriales</taxon>
        <taxon>Flavobacteriaceae</taxon>
        <taxon>Flavivirga</taxon>
    </lineage>
</organism>
<feature type="transmembrane region" description="Helical" evidence="1">
    <location>
        <begin position="277"/>
        <end position="296"/>
    </location>
</feature>
<gene>
    <name evidence="2" type="ORF">C1H87_01500</name>
</gene>